<dbReference type="SUPFAM" id="SSF51316">
    <property type="entry name" value="Mss4-like"/>
    <property type="match status" value="1"/>
</dbReference>
<dbReference type="PaxDb" id="2850-Phatr46663"/>
<feature type="compositionally biased region" description="Low complexity" evidence="4">
    <location>
        <begin position="363"/>
        <end position="372"/>
    </location>
</feature>
<evidence type="ECO:0000259" key="5">
    <source>
        <dbReference type="Pfam" id="PF04828"/>
    </source>
</evidence>
<dbReference type="AlphaFoldDB" id="B5Y3D4"/>
<dbReference type="InterPro" id="IPR011057">
    <property type="entry name" value="Mss4-like_sf"/>
</dbReference>
<dbReference type="Pfam" id="PF04828">
    <property type="entry name" value="GFA"/>
    <property type="match status" value="1"/>
</dbReference>
<dbReference type="Proteomes" id="UP000000759">
    <property type="component" value="Chromosome 11"/>
</dbReference>
<evidence type="ECO:0000256" key="1">
    <source>
        <dbReference type="ARBA" id="ARBA00005495"/>
    </source>
</evidence>
<dbReference type="GO" id="GO:0016846">
    <property type="term" value="F:carbon-sulfur lyase activity"/>
    <property type="evidence" value="ECO:0007669"/>
    <property type="project" value="InterPro"/>
</dbReference>
<reference evidence="7" key="2">
    <citation type="submission" date="2008-08" db="EMBL/GenBank/DDBJ databases">
        <authorList>
            <consortium name="Diatom Consortium"/>
            <person name="Grigoriev I."/>
            <person name="Grimwood J."/>
            <person name="Kuo A."/>
            <person name="Otillar R.P."/>
            <person name="Salamov A."/>
            <person name="Detter J.C."/>
            <person name="Lindquist E."/>
            <person name="Shapiro H."/>
            <person name="Lucas S."/>
            <person name="Glavina del Rio T."/>
            <person name="Pitluck S."/>
            <person name="Rokhsar D."/>
            <person name="Bowler C."/>
        </authorList>
    </citation>
    <scope>GENOME REANNOTATION</scope>
    <source>
        <strain evidence="7">CCAP 1055/1</strain>
    </source>
</reference>
<dbReference type="Gene3D" id="2.170.150.70">
    <property type="match status" value="1"/>
</dbReference>
<dbReference type="GO" id="GO:0046872">
    <property type="term" value="F:metal ion binding"/>
    <property type="evidence" value="ECO:0007669"/>
    <property type="project" value="UniProtKB-KW"/>
</dbReference>
<name>B5Y3D4_PHATC</name>
<dbReference type="HOGENOM" id="CLU_693488_0_0_1"/>
<evidence type="ECO:0000256" key="3">
    <source>
        <dbReference type="ARBA" id="ARBA00022833"/>
    </source>
</evidence>
<keyword evidence="3" id="KW-0862">Zinc</keyword>
<reference evidence="6 7" key="1">
    <citation type="journal article" date="2008" name="Nature">
        <title>The Phaeodactylum genome reveals the evolutionary history of diatom genomes.</title>
        <authorList>
            <person name="Bowler C."/>
            <person name="Allen A.E."/>
            <person name="Badger J.H."/>
            <person name="Grimwood J."/>
            <person name="Jabbari K."/>
            <person name="Kuo A."/>
            <person name="Maheswari U."/>
            <person name="Martens C."/>
            <person name="Maumus F."/>
            <person name="Otillar R.P."/>
            <person name="Rayko E."/>
            <person name="Salamov A."/>
            <person name="Vandepoele K."/>
            <person name="Beszteri B."/>
            <person name="Gruber A."/>
            <person name="Heijde M."/>
            <person name="Katinka M."/>
            <person name="Mock T."/>
            <person name="Valentin K."/>
            <person name="Verret F."/>
            <person name="Berges J.A."/>
            <person name="Brownlee C."/>
            <person name="Cadoret J.P."/>
            <person name="Chiovitti A."/>
            <person name="Choi C.J."/>
            <person name="Coesel S."/>
            <person name="De Martino A."/>
            <person name="Detter J.C."/>
            <person name="Durkin C."/>
            <person name="Falciatore A."/>
            <person name="Fournet J."/>
            <person name="Haruta M."/>
            <person name="Huysman M.J."/>
            <person name="Jenkins B.D."/>
            <person name="Jiroutova K."/>
            <person name="Jorgensen R.E."/>
            <person name="Joubert Y."/>
            <person name="Kaplan A."/>
            <person name="Kroger N."/>
            <person name="Kroth P.G."/>
            <person name="La Roche J."/>
            <person name="Lindquist E."/>
            <person name="Lommer M."/>
            <person name="Martin-Jezequel V."/>
            <person name="Lopez P.J."/>
            <person name="Lucas S."/>
            <person name="Mangogna M."/>
            <person name="McGinnis K."/>
            <person name="Medlin L.K."/>
            <person name="Montsant A."/>
            <person name="Oudot-Le Secq M.P."/>
            <person name="Napoli C."/>
            <person name="Obornik M."/>
            <person name="Parker M.S."/>
            <person name="Petit J.L."/>
            <person name="Porcel B.M."/>
            <person name="Poulsen N."/>
            <person name="Robison M."/>
            <person name="Rychlewski L."/>
            <person name="Rynearson T.A."/>
            <person name="Schmutz J."/>
            <person name="Shapiro H."/>
            <person name="Siaut M."/>
            <person name="Stanley M."/>
            <person name="Sussman M.R."/>
            <person name="Taylor A.R."/>
            <person name="Vardi A."/>
            <person name="von Dassow P."/>
            <person name="Vyverman W."/>
            <person name="Willis A."/>
            <person name="Wyrwicz L.S."/>
            <person name="Rokhsar D.S."/>
            <person name="Weissenbach J."/>
            <person name="Armbrust E.V."/>
            <person name="Green B.R."/>
            <person name="Van de Peer Y."/>
            <person name="Grigoriev I.V."/>
        </authorList>
    </citation>
    <scope>NUCLEOTIDE SEQUENCE [LARGE SCALE GENOMIC DNA]</scope>
    <source>
        <strain evidence="6 7">CCAP 1055/1</strain>
    </source>
</reference>
<sequence>MAIYHSSTSSVAEWFLSLVQPYRSKSVASSGSHHSQCDSHIVSGTMKGATAVGLSLIVLKLVGQLLGGVGEMEDLGISTQVILSYMRQKMRRVIQAGGSNKKTIEIPAPPCIIDYHGSCTCESVIFKIRARRSLDVVHGSGKIPYPQTKVKASSFQLIQGSEYLRIYHAYSENESPPSTLAYSFCSECAVHIVNASDANSNEVSVNVDCLHEMKQLQAEETSRMLVEEEDDDEVASLAHPDVPFSATGIDRGSPVSAITQPLHPQSRQMSSISEEGDAWAMRDPVRPQSRYPPAVRVPFSKMTSQTSIEWPTESESTSVYSGSYALSTLDMGSMEGSIMDTFSEADTASRQEMLSSMRKYLRASKTSSSRSSKLQHHSYTSDDVPSDSPTLPTIPMKN</sequence>
<dbReference type="RefSeq" id="XP_002185826.1">
    <property type="nucleotide sequence ID" value="XM_002185790.1"/>
</dbReference>
<keyword evidence="2" id="KW-0479">Metal-binding</keyword>
<evidence type="ECO:0000313" key="7">
    <source>
        <dbReference type="Proteomes" id="UP000000759"/>
    </source>
</evidence>
<keyword evidence="7" id="KW-1185">Reference proteome</keyword>
<evidence type="ECO:0000256" key="4">
    <source>
        <dbReference type="SAM" id="MobiDB-lite"/>
    </source>
</evidence>
<comment type="similarity">
    <text evidence="1">Belongs to the Gfa family.</text>
</comment>
<feature type="region of interest" description="Disordered" evidence="4">
    <location>
        <begin position="356"/>
        <end position="398"/>
    </location>
</feature>
<protein>
    <recommendedName>
        <fullName evidence="5">CENP-V/GFA domain-containing protein</fullName>
    </recommendedName>
</protein>
<feature type="domain" description="CENP-V/GFA" evidence="5">
    <location>
        <begin position="115"/>
        <end position="219"/>
    </location>
</feature>
<dbReference type="InParanoid" id="B5Y3D4"/>
<feature type="compositionally biased region" description="Polar residues" evidence="4">
    <location>
        <begin position="381"/>
        <end position="391"/>
    </location>
</feature>
<evidence type="ECO:0000313" key="6">
    <source>
        <dbReference type="EMBL" id="ACI65296.1"/>
    </source>
</evidence>
<dbReference type="KEGG" id="pti:PHATR_46663"/>
<dbReference type="GeneID" id="7204584"/>
<dbReference type="EMBL" id="CP001141">
    <property type="protein sequence ID" value="ACI65296.1"/>
    <property type="molecule type" value="Genomic_DNA"/>
</dbReference>
<proteinExistence type="inferred from homology"/>
<accession>B5Y3D4</accession>
<dbReference type="InterPro" id="IPR006913">
    <property type="entry name" value="CENP-V/GFA"/>
</dbReference>
<evidence type="ECO:0000256" key="2">
    <source>
        <dbReference type="ARBA" id="ARBA00022723"/>
    </source>
</evidence>
<gene>
    <name evidence="6" type="ORF">PHATR_46663</name>
</gene>
<organism evidence="6 7">
    <name type="scientific">Phaeodactylum tricornutum (strain CCAP 1055/1)</name>
    <dbReference type="NCBI Taxonomy" id="556484"/>
    <lineage>
        <taxon>Eukaryota</taxon>
        <taxon>Sar</taxon>
        <taxon>Stramenopiles</taxon>
        <taxon>Ochrophyta</taxon>
        <taxon>Bacillariophyta</taxon>
        <taxon>Bacillariophyceae</taxon>
        <taxon>Bacillariophycidae</taxon>
        <taxon>Naviculales</taxon>
        <taxon>Phaeodactylaceae</taxon>
        <taxon>Phaeodactylum</taxon>
    </lineage>
</organism>